<dbReference type="InterPro" id="IPR007197">
    <property type="entry name" value="rSAM"/>
</dbReference>
<comment type="cofactor">
    <cofactor evidence="1">
        <name>[4Fe-4S] cluster</name>
        <dbReference type="ChEBI" id="CHEBI:49883"/>
    </cofactor>
</comment>
<dbReference type="Gene3D" id="3.20.20.70">
    <property type="entry name" value="Aldolase class I"/>
    <property type="match status" value="1"/>
</dbReference>
<keyword evidence="4" id="KW-0408">Iron</keyword>
<dbReference type="GO" id="GO:0051536">
    <property type="term" value="F:iron-sulfur cluster binding"/>
    <property type="evidence" value="ECO:0007669"/>
    <property type="project" value="UniProtKB-KW"/>
</dbReference>
<dbReference type="Proteomes" id="UP000217311">
    <property type="component" value="Chromosome"/>
</dbReference>
<dbReference type="InterPro" id="IPR050377">
    <property type="entry name" value="Radical_SAM_PqqE_MftC-like"/>
</dbReference>
<feature type="domain" description="Radical SAM core" evidence="6">
    <location>
        <begin position="111"/>
        <end position="247"/>
    </location>
</feature>
<gene>
    <name evidence="8" type="ORF">CA606_05060</name>
</gene>
<evidence type="ECO:0000256" key="5">
    <source>
        <dbReference type="ARBA" id="ARBA00023014"/>
    </source>
</evidence>
<dbReference type="Pfam" id="PF13186">
    <property type="entry name" value="SPASM"/>
    <property type="match status" value="1"/>
</dbReference>
<proteinExistence type="predicted"/>
<protein>
    <submittedName>
        <fullName evidence="8">Radical SAM protein</fullName>
    </submittedName>
</protein>
<dbReference type="EMBL" id="CP023315">
    <property type="protein sequence ID" value="ATC31773.1"/>
    <property type="molecule type" value="Genomic_DNA"/>
</dbReference>
<accession>A0A290MI76</accession>
<dbReference type="CDD" id="cd01335">
    <property type="entry name" value="Radical_SAM"/>
    <property type="match status" value="1"/>
</dbReference>
<keyword evidence="2" id="KW-0949">S-adenosyl-L-methionine</keyword>
<dbReference type="PANTHER" id="PTHR11228">
    <property type="entry name" value="RADICAL SAM DOMAIN PROTEIN"/>
    <property type="match status" value="1"/>
</dbReference>
<organism evidence="8 9">
    <name type="scientific">Caulobacter vibrioides</name>
    <name type="common">Caulobacter crescentus</name>
    <dbReference type="NCBI Taxonomy" id="155892"/>
    <lineage>
        <taxon>Bacteria</taxon>
        <taxon>Pseudomonadati</taxon>
        <taxon>Pseudomonadota</taxon>
        <taxon>Alphaproteobacteria</taxon>
        <taxon>Caulobacterales</taxon>
        <taxon>Caulobacteraceae</taxon>
        <taxon>Caulobacter</taxon>
    </lineage>
</organism>
<dbReference type="AlphaFoldDB" id="A0A290MI76"/>
<keyword evidence="5" id="KW-0411">Iron-sulfur</keyword>
<dbReference type="Pfam" id="PF04055">
    <property type="entry name" value="Radical_SAM"/>
    <property type="match status" value="1"/>
</dbReference>
<dbReference type="InterPro" id="IPR023885">
    <property type="entry name" value="4Fe4S-binding_SPASM_dom"/>
</dbReference>
<evidence type="ECO:0000256" key="4">
    <source>
        <dbReference type="ARBA" id="ARBA00023004"/>
    </source>
</evidence>
<dbReference type="InterPro" id="IPR013785">
    <property type="entry name" value="Aldolase_TIM"/>
</dbReference>
<dbReference type="InterPro" id="IPR058240">
    <property type="entry name" value="rSAM_sf"/>
</dbReference>
<evidence type="ECO:0000313" key="9">
    <source>
        <dbReference type="Proteomes" id="UP000217311"/>
    </source>
</evidence>
<dbReference type="SFLD" id="SFLDS00029">
    <property type="entry name" value="Radical_SAM"/>
    <property type="match status" value="1"/>
</dbReference>
<name>A0A290MI76_CAUVI</name>
<dbReference type="GO" id="GO:0046872">
    <property type="term" value="F:metal ion binding"/>
    <property type="evidence" value="ECO:0007669"/>
    <property type="project" value="UniProtKB-KW"/>
</dbReference>
<dbReference type="GO" id="GO:0003824">
    <property type="term" value="F:catalytic activity"/>
    <property type="evidence" value="ECO:0007669"/>
    <property type="project" value="InterPro"/>
</dbReference>
<keyword evidence="3" id="KW-0479">Metal-binding</keyword>
<evidence type="ECO:0000313" key="8">
    <source>
        <dbReference type="EMBL" id="ATC31773.1"/>
    </source>
</evidence>
<sequence>MFRRSRFAEPQMLSPLISDADDNGYAALLVQYLYRDLLKREPDPDALAACVAWIERGATADEIRDEIIASPEYRERVAGHPIAKFPALYQPERISYFTHRGRFRPLALSIETVNICNNDCVICPYSIQTRKRQGMEMAVFAKVVADYVALGGGPVTLTPMVGEVLLDKQLLERLKLLRAMPSISRVSAITNATMAYLYTDEELAELATYFDRITVSVYGLDAEEFQLMTRKDQYDQFMESLGRLIRIFGVGKVALGARHLRKRPSEEVEAWLTEVSQRAGVEAGQLTLPGTKVYANWTVFDTSKPLPLDAEWMPAQQNTEQCALPLISLQVLSSGKVSFCGCADFDGKTELVLGDIREASLSELLGSERVRALWDWRGCGVPEPCKGCSFHMPISKLDDLHSAFSDPLGTFGG</sequence>
<feature type="domain" description="4Fe4S-binding SPASM" evidence="7">
    <location>
        <begin position="322"/>
        <end position="388"/>
    </location>
</feature>
<dbReference type="PANTHER" id="PTHR11228:SF7">
    <property type="entry name" value="PQQA PEPTIDE CYCLASE"/>
    <property type="match status" value="1"/>
</dbReference>
<dbReference type="CDD" id="cd21109">
    <property type="entry name" value="SPASM"/>
    <property type="match status" value="1"/>
</dbReference>
<evidence type="ECO:0000256" key="3">
    <source>
        <dbReference type="ARBA" id="ARBA00022723"/>
    </source>
</evidence>
<evidence type="ECO:0000259" key="6">
    <source>
        <dbReference type="Pfam" id="PF04055"/>
    </source>
</evidence>
<dbReference type="SUPFAM" id="SSF102114">
    <property type="entry name" value="Radical SAM enzymes"/>
    <property type="match status" value="1"/>
</dbReference>
<reference evidence="9" key="1">
    <citation type="submission" date="2017-09" db="EMBL/GenBank/DDBJ databases">
        <title>Genome evolution observed in wild isolates of Caulobacter crescentus.</title>
        <authorList>
            <person name="Ely B."/>
            <person name="Wilson K."/>
            <person name="Scott D."/>
        </authorList>
    </citation>
    <scope>NUCLEOTIDE SEQUENCE [LARGE SCALE GENOMIC DNA]</scope>
    <source>
        <strain evidence="9">CB13b1a</strain>
    </source>
</reference>
<evidence type="ECO:0000256" key="1">
    <source>
        <dbReference type="ARBA" id="ARBA00001966"/>
    </source>
</evidence>
<evidence type="ECO:0000259" key="7">
    <source>
        <dbReference type="Pfam" id="PF13186"/>
    </source>
</evidence>
<evidence type="ECO:0000256" key="2">
    <source>
        <dbReference type="ARBA" id="ARBA00022691"/>
    </source>
</evidence>